<dbReference type="STRING" id="1302687.SAMN05444267_10189"/>
<keyword evidence="2" id="KW-1185">Reference proteome</keyword>
<name>A0A1M7AP25_9FLAO</name>
<organism evidence="1 2">
    <name type="scientific">Chryseobacterium polytrichastri</name>
    <dbReference type="NCBI Taxonomy" id="1302687"/>
    <lineage>
        <taxon>Bacteria</taxon>
        <taxon>Pseudomonadati</taxon>
        <taxon>Bacteroidota</taxon>
        <taxon>Flavobacteriia</taxon>
        <taxon>Flavobacteriales</taxon>
        <taxon>Weeksellaceae</taxon>
        <taxon>Chryseobacterium group</taxon>
        <taxon>Chryseobacterium</taxon>
    </lineage>
</organism>
<dbReference type="AlphaFoldDB" id="A0A1M7AP25"/>
<proteinExistence type="predicted"/>
<evidence type="ECO:0000313" key="2">
    <source>
        <dbReference type="Proteomes" id="UP000184364"/>
    </source>
</evidence>
<dbReference type="Proteomes" id="UP000184364">
    <property type="component" value="Unassembled WGS sequence"/>
</dbReference>
<protein>
    <submittedName>
        <fullName evidence="1">Uncharacterized protein</fullName>
    </submittedName>
</protein>
<reference evidence="2" key="1">
    <citation type="submission" date="2016-11" db="EMBL/GenBank/DDBJ databases">
        <authorList>
            <person name="Varghese N."/>
            <person name="Submissions S."/>
        </authorList>
    </citation>
    <scope>NUCLEOTIDE SEQUENCE [LARGE SCALE GENOMIC DNA]</scope>
    <source>
        <strain evidence="2">DSM 26899</strain>
    </source>
</reference>
<gene>
    <name evidence="1" type="ORF">SAMN05444267_10189</name>
</gene>
<sequence length="154" mass="18044">MQYKIVFSKNSTDIVDSSGSIILKTVCKTYFFKRKYFVYDSADNLLLVFQKTDFLLIFLKTKILLNNLNHIFEYKEKGLSYFLLINRITLKFKGQVIGLLNSEFKVNNTIVGHVKEIPDSINNSMIFNFPEDNEINQYCLILFTIASTNYWDPH</sequence>
<evidence type="ECO:0000313" key="1">
    <source>
        <dbReference type="EMBL" id="SHL44437.1"/>
    </source>
</evidence>
<accession>A0A1M7AP25</accession>
<dbReference type="EMBL" id="FRAV01000018">
    <property type="protein sequence ID" value="SHL44437.1"/>
    <property type="molecule type" value="Genomic_DNA"/>
</dbReference>